<organism evidence="1 2">
    <name type="scientific">Candidatus Egerieicola faecale</name>
    <dbReference type="NCBI Taxonomy" id="2840774"/>
    <lineage>
        <taxon>Bacteria</taxon>
        <taxon>Bacillati</taxon>
        <taxon>Bacillota</taxon>
        <taxon>Clostridia</taxon>
        <taxon>Eubacteriales</taxon>
        <taxon>Oscillospiraceae</taxon>
        <taxon>Oscillospiraceae incertae sedis</taxon>
        <taxon>Candidatus Egerieicola</taxon>
    </lineage>
</organism>
<name>A0A9D1LKG6_9FIRM</name>
<dbReference type="Proteomes" id="UP000824082">
    <property type="component" value="Unassembled WGS sequence"/>
</dbReference>
<dbReference type="Pfam" id="PF05402">
    <property type="entry name" value="PqqD"/>
    <property type="match status" value="1"/>
</dbReference>
<dbReference type="InterPro" id="IPR008792">
    <property type="entry name" value="PQQD"/>
</dbReference>
<protein>
    <submittedName>
        <fullName evidence="1">PqqD family protein</fullName>
    </submittedName>
</protein>
<reference evidence="1" key="2">
    <citation type="journal article" date="2021" name="PeerJ">
        <title>Extensive microbial diversity within the chicken gut microbiome revealed by metagenomics and culture.</title>
        <authorList>
            <person name="Gilroy R."/>
            <person name="Ravi A."/>
            <person name="Getino M."/>
            <person name="Pursley I."/>
            <person name="Horton D.L."/>
            <person name="Alikhan N.F."/>
            <person name="Baker D."/>
            <person name="Gharbi K."/>
            <person name="Hall N."/>
            <person name="Watson M."/>
            <person name="Adriaenssens E.M."/>
            <person name="Foster-Nyarko E."/>
            <person name="Jarju S."/>
            <person name="Secka A."/>
            <person name="Antonio M."/>
            <person name="Oren A."/>
            <person name="Chaudhuri R.R."/>
            <person name="La Ragione R."/>
            <person name="Hildebrand F."/>
            <person name="Pallen M.J."/>
        </authorList>
    </citation>
    <scope>NUCLEOTIDE SEQUENCE</scope>
    <source>
        <strain evidence="1">4509</strain>
    </source>
</reference>
<dbReference type="AlphaFoldDB" id="A0A9D1LKG6"/>
<evidence type="ECO:0000313" key="1">
    <source>
        <dbReference type="EMBL" id="HIU42026.1"/>
    </source>
</evidence>
<gene>
    <name evidence="1" type="ORF">IAD19_05680</name>
</gene>
<comment type="caution">
    <text evidence="1">The sequence shown here is derived from an EMBL/GenBank/DDBJ whole genome shotgun (WGS) entry which is preliminary data.</text>
</comment>
<accession>A0A9D1LKG6</accession>
<evidence type="ECO:0000313" key="2">
    <source>
        <dbReference type="Proteomes" id="UP000824082"/>
    </source>
</evidence>
<reference evidence="1" key="1">
    <citation type="submission" date="2020-10" db="EMBL/GenBank/DDBJ databases">
        <authorList>
            <person name="Gilroy R."/>
        </authorList>
    </citation>
    <scope>NUCLEOTIDE SEQUENCE</scope>
    <source>
        <strain evidence="1">4509</strain>
    </source>
</reference>
<proteinExistence type="predicted"/>
<dbReference type="InterPro" id="IPR041881">
    <property type="entry name" value="PqqD_sf"/>
</dbReference>
<dbReference type="Gene3D" id="1.10.10.1150">
    <property type="entry name" value="Coenzyme PQQ synthesis protein D (PqqD)"/>
    <property type="match status" value="1"/>
</dbReference>
<dbReference type="EMBL" id="DVMX01000112">
    <property type="protein sequence ID" value="HIU42026.1"/>
    <property type="molecule type" value="Genomic_DNA"/>
</dbReference>
<sequence>MKLKMDFMLRKVAGYYVVVPVGESCVDFNGMVNLNETGAFLFQRLQQETSREELIQALLEEYEVDEATAGQAVDGFLEKLRQADLLA</sequence>